<comment type="caution">
    <text evidence="1">The sequence shown here is derived from an EMBL/GenBank/DDBJ whole genome shotgun (WGS) entry which is preliminary data.</text>
</comment>
<sequence>MNFWKLAYDRGWIHPDKDIAALKLRVAVITESNPFGEITTEEYKLITGLDF</sequence>
<dbReference type="RefSeq" id="WP_142538387.1">
    <property type="nucleotide sequence ID" value="NZ_BMIE01000003.1"/>
</dbReference>
<dbReference type="OrthoDB" id="1940916at2"/>
<dbReference type="EMBL" id="VDGH01000004">
    <property type="protein sequence ID" value="TQR14404.1"/>
    <property type="molecule type" value="Genomic_DNA"/>
</dbReference>
<name>A0A544TAB5_9BACI</name>
<keyword evidence="2" id="KW-1185">Reference proteome</keyword>
<protein>
    <submittedName>
        <fullName evidence="1">XkdX family protein</fullName>
    </submittedName>
</protein>
<gene>
    <name evidence="1" type="ORF">FG382_08070</name>
</gene>
<evidence type="ECO:0000313" key="2">
    <source>
        <dbReference type="Proteomes" id="UP000317316"/>
    </source>
</evidence>
<accession>A0A544TAB5</accession>
<dbReference type="AlphaFoldDB" id="A0A544TAB5"/>
<reference evidence="1 2" key="1">
    <citation type="submission" date="2019-05" db="EMBL/GenBank/DDBJ databases">
        <title>Psychrobacillus vulpis sp. nov., a new species isolated from feces of a red fox that inhabits in The Tablas de Daimiel Natural Park, Albacete, Spain.</title>
        <authorList>
            <person name="Rodriguez M."/>
            <person name="Reina J.C."/>
            <person name="Bejar V."/>
            <person name="Llamas I."/>
        </authorList>
    </citation>
    <scope>NUCLEOTIDE SEQUENCE [LARGE SCALE GENOMIC DNA]</scope>
    <source>
        <strain evidence="1 2">NEAU-3TGS17</strain>
    </source>
</reference>
<evidence type="ECO:0000313" key="1">
    <source>
        <dbReference type="EMBL" id="TQR14404.1"/>
    </source>
</evidence>
<proteinExistence type="predicted"/>
<dbReference type="Proteomes" id="UP000317316">
    <property type="component" value="Unassembled WGS sequence"/>
</dbReference>
<organism evidence="1 2">
    <name type="scientific">Psychrobacillus lasiicapitis</name>
    <dbReference type="NCBI Taxonomy" id="1636719"/>
    <lineage>
        <taxon>Bacteria</taxon>
        <taxon>Bacillati</taxon>
        <taxon>Bacillota</taxon>
        <taxon>Bacilli</taxon>
        <taxon>Bacillales</taxon>
        <taxon>Bacillaceae</taxon>
        <taxon>Psychrobacillus</taxon>
    </lineage>
</organism>